<dbReference type="GO" id="GO:0015820">
    <property type="term" value="P:L-leucine transport"/>
    <property type="evidence" value="ECO:0007669"/>
    <property type="project" value="TreeGrafter"/>
</dbReference>
<evidence type="ECO:0000256" key="6">
    <source>
        <dbReference type="SAM" id="Phobius"/>
    </source>
</evidence>
<keyword evidence="2" id="KW-1003">Cell membrane</keyword>
<keyword evidence="4 6" id="KW-1133">Transmembrane helix</keyword>
<dbReference type="InterPro" id="IPR001123">
    <property type="entry name" value="LeuE-type"/>
</dbReference>
<evidence type="ECO:0000256" key="3">
    <source>
        <dbReference type="ARBA" id="ARBA00022692"/>
    </source>
</evidence>
<dbReference type="GO" id="GO:0005886">
    <property type="term" value="C:plasma membrane"/>
    <property type="evidence" value="ECO:0007669"/>
    <property type="project" value="UniProtKB-SubCell"/>
</dbReference>
<feature type="transmembrane region" description="Helical" evidence="6">
    <location>
        <begin position="12"/>
        <end position="33"/>
    </location>
</feature>
<proteinExistence type="predicted"/>
<feature type="transmembrane region" description="Helical" evidence="6">
    <location>
        <begin position="158"/>
        <end position="181"/>
    </location>
</feature>
<sequence length="217" mass="22960">MHTTWFGVTDIGLYVLGVVFIVLLPGPNSLYVLSVAAQRGVRTGYLGAVGVFVGDSVLMLLTAAGMASVLREFAALFIVVKVAGAAYLAWLGLAMLRGARRRWRAADAPAPPPAQVDAAHPFGKALLISLLNPKAIIFYLSFFVQFVDPRYAHPGLSFLVLAAIVQCFSAIYLTTLIFAGSGLASAFRRHRRVAATLSGAVGALFMAFSVKLATASA</sequence>
<reference evidence="7" key="1">
    <citation type="submission" date="2016-10" db="EMBL/GenBank/DDBJ databases">
        <title>Sequence of Gallionella enrichment culture.</title>
        <authorList>
            <person name="Poehlein A."/>
            <person name="Muehling M."/>
            <person name="Daniel R."/>
        </authorList>
    </citation>
    <scope>NUCLEOTIDE SEQUENCE</scope>
</reference>
<dbReference type="AlphaFoldDB" id="A0A1J5R4F1"/>
<feature type="transmembrane region" description="Helical" evidence="6">
    <location>
        <begin position="125"/>
        <end position="146"/>
    </location>
</feature>
<dbReference type="PIRSF" id="PIRSF006324">
    <property type="entry name" value="LeuE"/>
    <property type="match status" value="1"/>
</dbReference>
<comment type="subcellular location">
    <subcellularLocation>
        <location evidence="1">Cell membrane</location>
        <topology evidence="1">Multi-pass membrane protein</topology>
    </subcellularLocation>
</comment>
<gene>
    <name evidence="7" type="primary">leuE_2</name>
    <name evidence="7" type="ORF">GALL_272660</name>
</gene>
<accession>A0A1J5R4F1</accession>
<feature type="transmembrane region" description="Helical" evidence="6">
    <location>
        <begin position="73"/>
        <end position="96"/>
    </location>
</feature>
<dbReference type="NCBIfam" id="NF008201">
    <property type="entry name" value="PRK10958.1"/>
    <property type="match status" value="1"/>
</dbReference>
<evidence type="ECO:0000256" key="4">
    <source>
        <dbReference type="ARBA" id="ARBA00022989"/>
    </source>
</evidence>
<evidence type="ECO:0000256" key="5">
    <source>
        <dbReference type="ARBA" id="ARBA00023136"/>
    </source>
</evidence>
<feature type="transmembrane region" description="Helical" evidence="6">
    <location>
        <begin position="193"/>
        <end position="214"/>
    </location>
</feature>
<dbReference type="GO" id="GO:0015190">
    <property type="term" value="F:L-leucine transmembrane transporter activity"/>
    <property type="evidence" value="ECO:0007669"/>
    <property type="project" value="TreeGrafter"/>
</dbReference>
<feature type="transmembrane region" description="Helical" evidence="6">
    <location>
        <begin position="45"/>
        <end position="67"/>
    </location>
</feature>
<dbReference type="EMBL" id="MLJW01000279">
    <property type="protein sequence ID" value="OIQ90801.1"/>
    <property type="molecule type" value="Genomic_DNA"/>
</dbReference>
<evidence type="ECO:0000256" key="1">
    <source>
        <dbReference type="ARBA" id="ARBA00004651"/>
    </source>
</evidence>
<evidence type="ECO:0000313" key="7">
    <source>
        <dbReference type="EMBL" id="OIQ90801.1"/>
    </source>
</evidence>
<dbReference type="PANTHER" id="PTHR30086">
    <property type="entry name" value="ARGININE EXPORTER PROTEIN ARGO"/>
    <property type="match status" value="1"/>
</dbReference>
<keyword evidence="3 6" id="KW-0812">Transmembrane</keyword>
<dbReference type="PANTHER" id="PTHR30086:SF15">
    <property type="entry name" value="LEUCINE EFFLUX PROTEIN"/>
    <property type="match status" value="1"/>
</dbReference>
<keyword evidence="5 6" id="KW-0472">Membrane</keyword>
<name>A0A1J5R4F1_9ZZZZ</name>
<organism evidence="7">
    <name type="scientific">mine drainage metagenome</name>
    <dbReference type="NCBI Taxonomy" id="410659"/>
    <lineage>
        <taxon>unclassified sequences</taxon>
        <taxon>metagenomes</taxon>
        <taxon>ecological metagenomes</taxon>
    </lineage>
</organism>
<protein>
    <submittedName>
        <fullName evidence="7">Leucine efflux protein</fullName>
    </submittedName>
</protein>
<evidence type="ECO:0000256" key="2">
    <source>
        <dbReference type="ARBA" id="ARBA00022475"/>
    </source>
</evidence>
<dbReference type="Pfam" id="PF01810">
    <property type="entry name" value="LysE"/>
    <property type="match status" value="1"/>
</dbReference>
<comment type="caution">
    <text evidence="7">The sequence shown here is derived from an EMBL/GenBank/DDBJ whole genome shotgun (WGS) entry which is preliminary data.</text>
</comment>